<keyword evidence="2" id="KW-1185">Reference proteome</keyword>
<evidence type="ECO:0000313" key="2">
    <source>
        <dbReference type="Proteomes" id="UP000790709"/>
    </source>
</evidence>
<organism evidence="1 2">
    <name type="scientific">Leucogyrophana mollusca</name>
    <dbReference type="NCBI Taxonomy" id="85980"/>
    <lineage>
        <taxon>Eukaryota</taxon>
        <taxon>Fungi</taxon>
        <taxon>Dikarya</taxon>
        <taxon>Basidiomycota</taxon>
        <taxon>Agaricomycotina</taxon>
        <taxon>Agaricomycetes</taxon>
        <taxon>Agaricomycetidae</taxon>
        <taxon>Boletales</taxon>
        <taxon>Boletales incertae sedis</taxon>
        <taxon>Leucogyrophana</taxon>
    </lineage>
</organism>
<sequence>MAVRRKRQSYRVFRDDSDSDDAGELAHSWMVTVSNDGRRVMVMPCSPTKLAHVGDESDGWRTTLDTEIDWEVYADAAHDFDEPNCVESEVIVVKPAAKQYPTSDEPLREWVGYSGQSGYREEYLFEDTRLDGRCGAASEVCSCGESDENGPREHFYRCEV</sequence>
<dbReference type="EMBL" id="MU267011">
    <property type="protein sequence ID" value="KAH7917565.1"/>
    <property type="molecule type" value="Genomic_DNA"/>
</dbReference>
<gene>
    <name evidence="1" type="ORF">BV22DRAFT_1135304</name>
</gene>
<accession>A0ACB8AVP6</accession>
<evidence type="ECO:0000313" key="1">
    <source>
        <dbReference type="EMBL" id="KAH7917565.1"/>
    </source>
</evidence>
<comment type="caution">
    <text evidence="1">The sequence shown here is derived from an EMBL/GenBank/DDBJ whole genome shotgun (WGS) entry which is preliminary data.</text>
</comment>
<reference evidence="1" key="1">
    <citation type="journal article" date="2021" name="New Phytol.">
        <title>Evolutionary innovations through gain and loss of genes in the ectomycorrhizal Boletales.</title>
        <authorList>
            <person name="Wu G."/>
            <person name="Miyauchi S."/>
            <person name="Morin E."/>
            <person name="Kuo A."/>
            <person name="Drula E."/>
            <person name="Varga T."/>
            <person name="Kohler A."/>
            <person name="Feng B."/>
            <person name="Cao Y."/>
            <person name="Lipzen A."/>
            <person name="Daum C."/>
            <person name="Hundley H."/>
            <person name="Pangilinan J."/>
            <person name="Johnson J."/>
            <person name="Barry K."/>
            <person name="LaButti K."/>
            <person name="Ng V."/>
            <person name="Ahrendt S."/>
            <person name="Min B."/>
            <person name="Choi I.G."/>
            <person name="Park H."/>
            <person name="Plett J.M."/>
            <person name="Magnuson J."/>
            <person name="Spatafora J.W."/>
            <person name="Nagy L.G."/>
            <person name="Henrissat B."/>
            <person name="Grigoriev I.V."/>
            <person name="Yang Z.L."/>
            <person name="Xu J."/>
            <person name="Martin F.M."/>
        </authorList>
    </citation>
    <scope>NUCLEOTIDE SEQUENCE</scope>
    <source>
        <strain evidence="1">KUC20120723A-06</strain>
    </source>
</reference>
<protein>
    <submittedName>
        <fullName evidence="1">Uncharacterized protein</fullName>
    </submittedName>
</protein>
<dbReference type="Proteomes" id="UP000790709">
    <property type="component" value="Unassembled WGS sequence"/>
</dbReference>
<name>A0ACB8AVP6_9AGAM</name>
<proteinExistence type="predicted"/>